<evidence type="ECO:0000313" key="2">
    <source>
        <dbReference type="EMBL" id="SDP85481.1"/>
    </source>
</evidence>
<dbReference type="Proteomes" id="UP000199497">
    <property type="component" value="Unassembled WGS sequence"/>
</dbReference>
<feature type="compositionally biased region" description="Basic and acidic residues" evidence="1">
    <location>
        <begin position="162"/>
        <end position="175"/>
    </location>
</feature>
<name>A0A1H0W4Q4_9ACTN</name>
<keyword evidence="3" id="KW-1185">Reference proteome</keyword>
<protein>
    <submittedName>
        <fullName evidence="2">Uncharacterized protein</fullName>
    </submittedName>
</protein>
<organism evidence="2 3">
    <name type="scientific">Actinopolyspora xinjiangensis</name>
    <dbReference type="NCBI Taxonomy" id="405564"/>
    <lineage>
        <taxon>Bacteria</taxon>
        <taxon>Bacillati</taxon>
        <taxon>Actinomycetota</taxon>
        <taxon>Actinomycetes</taxon>
        <taxon>Actinopolysporales</taxon>
        <taxon>Actinopolysporaceae</taxon>
        <taxon>Actinopolyspora</taxon>
    </lineage>
</organism>
<dbReference type="RefSeq" id="WP_244515634.1">
    <property type="nucleotide sequence ID" value="NZ_FNJR01000010.1"/>
</dbReference>
<reference evidence="3" key="1">
    <citation type="submission" date="2016-10" db="EMBL/GenBank/DDBJ databases">
        <authorList>
            <person name="Varghese N."/>
            <person name="Submissions S."/>
        </authorList>
    </citation>
    <scope>NUCLEOTIDE SEQUENCE [LARGE SCALE GENOMIC DNA]</scope>
    <source>
        <strain evidence="3">DSM 46732</strain>
    </source>
</reference>
<evidence type="ECO:0000256" key="1">
    <source>
        <dbReference type="SAM" id="MobiDB-lite"/>
    </source>
</evidence>
<dbReference type="EMBL" id="FNJR01000010">
    <property type="protein sequence ID" value="SDP85481.1"/>
    <property type="molecule type" value="Genomic_DNA"/>
</dbReference>
<sequence length="401" mass="43732">MPGNELERGRDAVDYVVTAGLRPPVDISKLDPLQQEGVVSVLDHQLGRVEGVAGPEEEDIDVLDYRIEVGPDGATVMLAVDAPALSAAENAAANVVREILLDSQVLEHWTLTHSEVKITEDEFNESLAAAEQHTGERLGEADERLQAEIEEAFEQAELPESDPWRGEAVPEERTSGSRAGTAETESWRLRLYELSERLRAFSEEAFGANEANGQRAKLAAGALIHAVSVVTDELFYDELALTVNDATADGAVGLLVLEELPPCYQHNYDARFTRSLLLCSAAVATRLTGTRWQPPRCVAEALALRLFVNEARVVLEATELMSWDESAPLFEAFAAHACPDNAYEELFTVGTAAAEGADSSEEAVTGEAVEQRLRTRGLAFEQWFSKREEANTATGQHPYLG</sequence>
<evidence type="ECO:0000313" key="3">
    <source>
        <dbReference type="Proteomes" id="UP000199497"/>
    </source>
</evidence>
<dbReference type="AlphaFoldDB" id="A0A1H0W4Q4"/>
<accession>A0A1H0W4Q4</accession>
<gene>
    <name evidence="2" type="ORF">SAMN04487905_110209</name>
</gene>
<feature type="region of interest" description="Disordered" evidence="1">
    <location>
        <begin position="155"/>
        <end position="180"/>
    </location>
</feature>
<proteinExistence type="predicted"/>